<dbReference type="Pfam" id="PF13333">
    <property type="entry name" value="rve_2"/>
    <property type="match status" value="1"/>
</dbReference>
<dbReference type="InterPro" id="IPR025948">
    <property type="entry name" value="HTH-like_dom"/>
</dbReference>
<dbReference type="GO" id="GO:0003676">
    <property type="term" value="F:nucleic acid binding"/>
    <property type="evidence" value="ECO:0007669"/>
    <property type="project" value="InterPro"/>
</dbReference>
<dbReference type="AlphaFoldDB" id="A0A1G1XV43"/>
<dbReference type="SUPFAM" id="SSF53098">
    <property type="entry name" value="Ribonuclease H-like"/>
    <property type="match status" value="1"/>
</dbReference>
<comment type="caution">
    <text evidence="2">The sequence shown here is derived from an EMBL/GenBank/DDBJ whole genome shotgun (WGS) entry which is preliminary data.</text>
</comment>
<dbReference type="PROSITE" id="PS50994">
    <property type="entry name" value="INTEGRASE"/>
    <property type="match status" value="1"/>
</dbReference>
<dbReference type="InterPro" id="IPR050900">
    <property type="entry name" value="Transposase_IS3/IS150/IS904"/>
</dbReference>
<dbReference type="Pfam" id="PF00665">
    <property type="entry name" value="rve"/>
    <property type="match status" value="1"/>
</dbReference>
<dbReference type="Proteomes" id="UP000178930">
    <property type="component" value="Unassembled WGS sequence"/>
</dbReference>
<dbReference type="InterPro" id="IPR036397">
    <property type="entry name" value="RNaseH_sf"/>
</dbReference>
<accession>A0A1G1XV43</accession>
<dbReference type="STRING" id="1797532.A2729_01260"/>
<dbReference type="NCBIfam" id="NF033516">
    <property type="entry name" value="transpos_IS3"/>
    <property type="match status" value="1"/>
</dbReference>
<feature type="domain" description="Integrase catalytic" evidence="1">
    <location>
        <begin position="102"/>
        <end position="264"/>
    </location>
</feature>
<dbReference type="Pfam" id="PF13276">
    <property type="entry name" value="HTH_21"/>
    <property type="match status" value="1"/>
</dbReference>
<dbReference type="GO" id="GO:0015074">
    <property type="term" value="P:DNA integration"/>
    <property type="evidence" value="ECO:0007669"/>
    <property type="project" value="InterPro"/>
</dbReference>
<reference evidence="2 3" key="1">
    <citation type="journal article" date="2016" name="Nat. Commun.">
        <title>Thousands of microbial genomes shed light on interconnected biogeochemical processes in an aquifer system.</title>
        <authorList>
            <person name="Anantharaman K."/>
            <person name="Brown C.T."/>
            <person name="Hug L.A."/>
            <person name="Sharon I."/>
            <person name="Castelle C.J."/>
            <person name="Probst A.J."/>
            <person name="Thomas B.C."/>
            <person name="Singh A."/>
            <person name="Wilkins M.J."/>
            <person name="Karaoz U."/>
            <person name="Brodie E.L."/>
            <person name="Williams K.H."/>
            <person name="Hubbard S.S."/>
            <person name="Banfield J.F."/>
        </authorList>
    </citation>
    <scope>NUCLEOTIDE SEQUENCE [LARGE SCALE GENOMIC DNA]</scope>
</reference>
<dbReference type="InterPro" id="IPR012337">
    <property type="entry name" value="RNaseH-like_sf"/>
</dbReference>
<dbReference type="EMBL" id="MHIB01000027">
    <property type="protein sequence ID" value="OGY43933.1"/>
    <property type="molecule type" value="Genomic_DNA"/>
</dbReference>
<dbReference type="InterPro" id="IPR001584">
    <property type="entry name" value="Integrase_cat-core"/>
</dbReference>
<sequence>MIAKTKVLSKKELAKKQGISRSSLYYQLKMPIKDWHLKNRIETVLKENPSYGYRRIALALNVNHKRTFRVMKENGIKPYRRRGKKFRKTKDSARVYPNLLQQMEFPLRINAAWASDFTPISFHGKLVYLATIMDIFNRKIVGWCLLNSHAVQLTLTALMNAIEKYGRPEILHSDQGSEYKSKIYASFAESLGIRLSMSKKASPWENGYQESFYSQFKVDLGDQNRFKTLGELAVAIYLQIYYYNNQRIHTKLKMPPALFAERLRQPADLTTNYVSIKV</sequence>
<organism evidence="2 3">
    <name type="scientific">Candidatus Buchananbacteria bacterium RIFCSPHIGHO2_01_FULL_39_14</name>
    <dbReference type="NCBI Taxonomy" id="1797532"/>
    <lineage>
        <taxon>Bacteria</taxon>
        <taxon>Candidatus Buchananiibacteriota</taxon>
    </lineage>
</organism>
<proteinExistence type="predicted"/>
<evidence type="ECO:0000313" key="2">
    <source>
        <dbReference type="EMBL" id="OGY43933.1"/>
    </source>
</evidence>
<name>A0A1G1XV43_9BACT</name>
<dbReference type="PANTHER" id="PTHR46889">
    <property type="entry name" value="TRANSPOSASE INSF FOR INSERTION SEQUENCE IS3B-RELATED"/>
    <property type="match status" value="1"/>
</dbReference>
<evidence type="ECO:0000313" key="3">
    <source>
        <dbReference type="Proteomes" id="UP000178930"/>
    </source>
</evidence>
<dbReference type="Gene3D" id="3.30.420.10">
    <property type="entry name" value="Ribonuclease H-like superfamily/Ribonuclease H"/>
    <property type="match status" value="1"/>
</dbReference>
<evidence type="ECO:0000259" key="1">
    <source>
        <dbReference type="PROSITE" id="PS50994"/>
    </source>
</evidence>
<gene>
    <name evidence="2" type="ORF">A2729_01260</name>
</gene>
<dbReference type="PANTHER" id="PTHR46889:SF7">
    <property type="entry name" value="TRANSPOSASE FOR INSERTION SEQUENCE ELEMENT IS904"/>
    <property type="match status" value="1"/>
</dbReference>
<protein>
    <recommendedName>
        <fullName evidence="1">Integrase catalytic domain-containing protein</fullName>
    </recommendedName>
</protein>
<dbReference type="InterPro" id="IPR048020">
    <property type="entry name" value="Transpos_IS3"/>
</dbReference>